<feature type="compositionally biased region" description="Polar residues" evidence="1">
    <location>
        <begin position="37"/>
        <end position="51"/>
    </location>
</feature>
<keyword evidence="3" id="KW-1185">Reference proteome</keyword>
<feature type="compositionally biased region" description="Basic and acidic residues" evidence="1">
    <location>
        <begin position="14"/>
        <end position="33"/>
    </location>
</feature>
<evidence type="ECO:0000313" key="3">
    <source>
        <dbReference type="Proteomes" id="UP001341840"/>
    </source>
</evidence>
<feature type="region of interest" description="Disordered" evidence="1">
    <location>
        <begin position="1"/>
        <end position="97"/>
    </location>
</feature>
<comment type="caution">
    <text evidence="2">The sequence shown here is derived from an EMBL/GenBank/DDBJ whole genome shotgun (WGS) entry which is preliminary data.</text>
</comment>
<reference evidence="2 3" key="1">
    <citation type="journal article" date="2023" name="Plants (Basel)">
        <title>Bridging the Gap: Combining Genomics and Transcriptomics Approaches to Understand Stylosanthes scabra, an Orphan Legume from the Brazilian Caatinga.</title>
        <authorList>
            <person name="Ferreira-Neto J.R.C."/>
            <person name="da Silva M.D."/>
            <person name="Binneck E."/>
            <person name="de Melo N.F."/>
            <person name="da Silva R.H."/>
            <person name="de Melo A.L.T.M."/>
            <person name="Pandolfi V."/>
            <person name="Bustamante F.O."/>
            <person name="Brasileiro-Vidal A.C."/>
            <person name="Benko-Iseppon A.M."/>
        </authorList>
    </citation>
    <scope>NUCLEOTIDE SEQUENCE [LARGE SCALE GENOMIC DNA]</scope>
    <source>
        <tissue evidence="2">Leaves</tissue>
    </source>
</reference>
<dbReference type="Proteomes" id="UP001341840">
    <property type="component" value="Unassembled WGS sequence"/>
</dbReference>
<evidence type="ECO:0000256" key="1">
    <source>
        <dbReference type="SAM" id="MobiDB-lite"/>
    </source>
</evidence>
<gene>
    <name evidence="2" type="ORF">PIB30_042184</name>
</gene>
<proteinExistence type="predicted"/>
<organism evidence="2 3">
    <name type="scientific">Stylosanthes scabra</name>
    <dbReference type="NCBI Taxonomy" id="79078"/>
    <lineage>
        <taxon>Eukaryota</taxon>
        <taxon>Viridiplantae</taxon>
        <taxon>Streptophyta</taxon>
        <taxon>Embryophyta</taxon>
        <taxon>Tracheophyta</taxon>
        <taxon>Spermatophyta</taxon>
        <taxon>Magnoliopsida</taxon>
        <taxon>eudicotyledons</taxon>
        <taxon>Gunneridae</taxon>
        <taxon>Pentapetalae</taxon>
        <taxon>rosids</taxon>
        <taxon>fabids</taxon>
        <taxon>Fabales</taxon>
        <taxon>Fabaceae</taxon>
        <taxon>Papilionoideae</taxon>
        <taxon>50 kb inversion clade</taxon>
        <taxon>dalbergioids sensu lato</taxon>
        <taxon>Dalbergieae</taxon>
        <taxon>Pterocarpus clade</taxon>
        <taxon>Stylosanthes</taxon>
    </lineage>
</organism>
<sequence>MRTHPSLRCVRTQRRAEVSRKGTPMHDTHKDKPSGQGEDQNLQTSHASFTKTRGIKVPRKSVAPTSSTSHPRRERSHVNAPATETLNLSDSEHEEDENLKVGVEVALPAIDEGVEETITKNDVYAALWAMLDAESENEDIPGQWDLNSVLNNWGKVEPDVDPAGVNQGPPPAVIL</sequence>
<accession>A0ABU6TFU8</accession>
<name>A0ABU6TFU8_9FABA</name>
<evidence type="ECO:0000313" key="2">
    <source>
        <dbReference type="EMBL" id="MED6147230.1"/>
    </source>
</evidence>
<protein>
    <submittedName>
        <fullName evidence="2">Uncharacterized protein</fullName>
    </submittedName>
</protein>
<dbReference type="EMBL" id="JASCZI010090859">
    <property type="protein sequence ID" value="MED6147230.1"/>
    <property type="molecule type" value="Genomic_DNA"/>
</dbReference>